<proteinExistence type="predicted"/>
<dbReference type="Proteomes" id="UP000317355">
    <property type="component" value="Unassembled WGS sequence"/>
</dbReference>
<evidence type="ECO:0000313" key="3">
    <source>
        <dbReference type="Proteomes" id="UP000317355"/>
    </source>
</evidence>
<dbReference type="EMBL" id="VMRY01000003">
    <property type="protein sequence ID" value="TVT59678.1"/>
    <property type="molecule type" value="Genomic_DNA"/>
</dbReference>
<gene>
    <name evidence="2" type="ORF">FHK82_01480</name>
</gene>
<protein>
    <submittedName>
        <fullName evidence="2">SlyX family protein</fullName>
    </submittedName>
</protein>
<evidence type="ECO:0000256" key="1">
    <source>
        <dbReference type="SAM" id="MobiDB-lite"/>
    </source>
</evidence>
<dbReference type="InterPro" id="IPR007236">
    <property type="entry name" value="SlyX"/>
</dbReference>
<evidence type="ECO:0000313" key="2">
    <source>
        <dbReference type="EMBL" id="TVT59678.1"/>
    </source>
</evidence>
<dbReference type="PANTHER" id="PTHR36508">
    <property type="entry name" value="PROTEIN SLYX"/>
    <property type="match status" value="1"/>
</dbReference>
<feature type="region of interest" description="Disordered" evidence="1">
    <location>
        <begin position="46"/>
        <end position="66"/>
    </location>
</feature>
<dbReference type="AlphaFoldDB" id="A0A558DF68"/>
<dbReference type="Gene3D" id="1.20.5.300">
    <property type="match status" value="1"/>
</dbReference>
<reference evidence="2 3" key="1">
    <citation type="submission" date="2019-07" db="EMBL/GenBank/DDBJ databases">
        <title>The pathways for chlorine oxyanion respiration interact through the shared metabolite chlorate.</title>
        <authorList>
            <person name="Barnum T.P."/>
            <person name="Cheng Y."/>
            <person name="Hill K.A."/>
            <person name="Lucas L.N."/>
            <person name="Carlson H.K."/>
            <person name="Coates J.D."/>
        </authorList>
    </citation>
    <scope>NUCLEOTIDE SEQUENCE [LARGE SCALE GENOMIC DNA]</scope>
    <source>
        <strain evidence="2">BK-3</strain>
    </source>
</reference>
<organism evidence="2 3">
    <name type="scientific">Sedimenticola thiotaurini</name>
    <dbReference type="NCBI Taxonomy" id="1543721"/>
    <lineage>
        <taxon>Bacteria</taxon>
        <taxon>Pseudomonadati</taxon>
        <taxon>Pseudomonadota</taxon>
        <taxon>Gammaproteobacteria</taxon>
        <taxon>Chromatiales</taxon>
        <taxon>Sedimenticolaceae</taxon>
        <taxon>Sedimenticola</taxon>
    </lineage>
</organism>
<sequence length="66" mass="7695">MNDRLIDLEHRIAFQEDAIHQLTLTVSQQQNQINTLKLALQELHKQMRNLEPPEGSQGSHEIPPHY</sequence>
<name>A0A558DF68_9GAMM</name>
<comment type="caution">
    <text evidence="2">The sequence shown here is derived from an EMBL/GenBank/DDBJ whole genome shotgun (WGS) entry which is preliminary data.</text>
</comment>
<accession>A0A558DF68</accession>
<dbReference type="PANTHER" id="PTHR36508:SF1">
    <property type="entry name" value="PROTEIN SLYX"/>
    <property type="match status" value="1"/>
</dbReference>
<dbReference type="Pfam" id="PF04102">
    <property type="entry name" value="SlyX"/>
    <property type="match status" value="1"/>
</dbReference>